<name>A0A139WP39_TRICA</name>
<dbReference type="AlphaFoldDB" id="A0A139WP39"/>
<evidence type="ECO:0000313" key="1">
    <source>
        <dbReference type="EMBL" id="KYB29535.1"/>
    </source>
</evidence>
<dbReference type="Proteomes" id="UP000007266">
    <property type="component" value="Linkage group 2"/>
</dbReference>
<dbReference type="EMBL" id="KQ971309">
    <property type="protein sequence ID" value="KYB29535.1"/>
    <property type="molecule type" value="Genomic_DNA"/>
</dbReference>
<dbReference type="InParanoid" id="A0A139WP39"/>
<protein>
    <submittedName>
        <fullName evidence="1">Uncharacterized protein</fullName>
    </submittedName>
</protein>
<organism evidence="1 2">
    <name type="scientific">Tribolium castaneum</name>
    <name type="common">Red flour beetle</name>
    <dbReference type="NCBI Taxonomy" id="7070"/>
    <lineage>
        <taxon>Eukaryota</taxon>
        <taxon>Metazoa</taxon>
        <taxon>Ecdysozoa</taxon>
        <taxon>Arthropoda</taxon>
        <taxon>Hexapoda</taxon>
        <taxon>Insecta</taxon>
        <taxon>Pterygota</taxon>
        <taxon>Neoptera</taxon>
        <taxon>Endopterygota</taxon>
        <taxon>Coleoptera</taxon>
        <taxon>Polyphaga</taxon>
        <taxon>Cucujiformia</taxon>
        <taxon>Tenebrionidae</taxon>
        <taxon>Tenebrionidae incertae sedis</taxon>
        <taxon>Tribolium</taxon>
    </lineage>
</organism>
<reference evidence="1 2" key="2">
    <citation type="journal article" date="2010" name="Nucleic Acids Res.">
        <title>BeetleBase in 2010: revisions to provide comprehensive genomic information for Tribolium castaneum.</title>
        <authorList>
            <person name="Kim H.S."/>
            <person name="Murphy T."/>
            <person name="Xia J."/>
            <person name="Caragea D."/>
            <person name="Park Y."/>
            <person name="Beeman R.W."/>
            <person name="Lorenzen M.D."/>
            <person name="Butcher S."/>
            <person name="Manak J.R."/>
            <person name="Brown S.J."/>
        </authorList>
    </citation>
    <scope>NUCLEOTIDE SEQUENCE [LARGE SCALE GENOMIC DNA]</scope>
    <source>
        <strain evidence="1 2">Georgia GA2</strain>
    </source>
</reference>
<sequence>MAEAINPMPCVDNEHNMNTLIRATQIFEQRCLPEFVVARVVADKCPGKTPCRWEVWYKYRNPQQLYEGGEYAKRLVRRFDAVKPERTNILKPPISLTTVINDGPCYKIRYGVICECIYDDIPFFGINEDGPFDVSEISAY</sequence>
<reference evidence="1 2" key="1">
    <citation type="journal article" date="2008" name="Nature">
        <title>The genome of the model beetle and pest Tribolium castaneum.</title>
        <authorList>
            <consortium name="Tribolium Genome Sequencing Consortium"/>
            <person name="Richards S."/>
            <person name="Gibbs R.A."/>
            <person name="Weinstock G.M."/>
            <person name="Brown S.J."/>
            <person name="Denell R."/>
            <person name="Beeman R.W."/>
            <person name="Gibbs R."/>
            <person name="Beeman R.W."/>
            <person name="Brown S.J."/>
            <person name="Bucher G."/>
            <person name="Friedrich M."/>
            <person name="Grimmelikhuijzen C.J."/>
            <person name="Klingler M."/>
            <person name="Lorenzen M."/>
            <person name="Richards S."/>
            <person name="Roth S."/>
            <person name="Schroder R."/>
            <person name="Tautz D."/>
            <person name="Zdobnov E.M."/>
            <person name="Muzny D."/>
            <person name="Gibbs R.A."/>
            <person name="Weinstock G.M."/>
            <person name="Attaway T."/>
            <person name="Bell S."/>
            <person name="Buhay C.J."/>
            <person name="Chandrabose M.N."/>
            <person name="Chavez D."/>
            <person name="Clerk-Blankenburg K.P."/>
            <person name="Cree A."/>
            <person name="Dao M."/>
            <person name="Davis C."/>
            <person name="Chacko J."/>
            <person name="Dinh H."/>
            <person name="Dugan-Rocha S."/>
            <person name="Fowler G."/>
            <person name="Garner T.T."/>
            <person name="Garnes J."/>
            <person name="Gnirke A."/>
            <person name="Hawes A."/>
            <person name="Hernandez J."/>
            <person name="Hines S."/>
            <person name="Holder M."/>
            <person name="Hume J."/>
            <person name="Jhangiani S.N."/>
            <person name="Joshi V."/>
            <person name="Khan Z.M."/>
            <person name="Jackson L."/>
            <person name="Kovar C."/>
            <person name="Kowis A."/>
            <person name="Lee S."/>
            <person name="Lewis L.R."/>
            <person name="Margolis J."/>
            <person name="Morgan M."/>
            <person name="Nazareth L.V."/>
            <person name="Nguyen N."/>
            <person name="Okwuonu G."/>
            <person name="Parker D."/>
            <person name="Richards S."/>
            <person name="Ruiz S.J."/>
            <person name="Santibanez J."/>
            <person name="Savard J."/>
            <person name="Scherer S.E."/>
            <person name="Schneider B."/>
            <person name="Sodergren E."/>
            <person name="Tautz D."/>
            <person name="Vattahil S."/>
            <person name="Villasana D."/>
            <person name="White C.S."/>
            <person name="Wright R."/>
            <person name="Park Y."/>
            <person name="Beeman R.W."/>
            <person name="Lord J."/>
            <person name="Oppert B."/>
            <person name="Lorenzen M."/>
            <person name="Brown S."/>
            <person name="Wang L."/>
            <person name="Savard J."/>
            <person name="Tautz D."/>
            <person name="Richards S."/>
            <person name="Weinstock G."/>
            <person name="Gibbs R.A."/>
            <person name="Liu Y."/>
            <person name="Worley K."/>
            <person name="Weinstock G."/>
            <person name="Elsik C.G."/>
            <person name="Reese J.T."/>
            <person name="Elhaik E."/>
            <person name="Landan G."/>
            <person name="Graur D."/>
            <person name="Arensburger P."/>
            <person name="Atkinson P."/>
            <person name="Beeman R.W."/>
            <person name="Beidler J."/>
            <person name="Brown S.J."/>
            <person name="Demuth J.P."/>
            <person name="Drury D.W."/>
            <person name="Du Y.Z."/>
            <person name="Fujiwara H."/>
            <person name="Lorenzen M."/>
            <person name="Maselli V."/>
            <person name="Osanai M."/>
            <person name="Park Y."/>
            <person name="Robertson H.M."/>
            <person name="Tu Z."/>
            <person name="Wang J.J."/>
            <person name="Wang S."/>
            <person name="Richards S."/>
            <person name="Song H."/>
            <person name="Zhang L."/>
            <person name="Sodergren E."/>
            <person name="Werner D."/>
            <person name="Stanke M."/>
            <person name="Morgenstern B."/>
            <person name="Solovyev V."/>
            <person name="Kosarev P."/>
            <person name="Brown G."/>
            <person name="Chen H.C."/>
            <person name="Ermolaeva O."/>
            <person name="Hlavina W."/>
            <person name="Kapustin Y."/>
            <person name="Kiryutin B."/>
            <person name="Kitts P."/>
            <person name="Maglott D."/>
            <person name="Pruitt K."/>
            <person name="Sapojnikov V."/>
            <person name="Souvorov A."/>
            <person name="Mackey A.J."/>
            <person name="Waterhouse R.M."/>
            <person name="Wyder S."/>
            <person name="Zdobnov E.M."/>
            <person name="Zdobnov E.M."/>
            <person name="Wyder S."/>
            <person name="Kriventseva E.V."/>
            <person name="Kadowaki T."/>
            <person name="Bork P."/>
            <person name="Aranda M."/>
            <person name="Bao R."/>
            <person name="Beermann A."/>
            <person name="Berns N."/>
            <person name="Bolognesi R."/>
            <person name="Bonneton F."/>
            <person name="Bopp D."/>
            <person name="Brown S.J."/>
            <person name="Bucher G."/>
            <person name="Butts T."/>
            <person name="Chaumot A."/>
            <person name="Denell R.E."/>
            <person name="Ferrier D.E."/>
            <person name="Friedrich M."/>
            <person name="Gordon C.M."/>
            <person name="Jindra M."/>
            <person name="Klingler M."/>
            <person name="Lan Q."/>
            <person name="Lattorff H.M."/>
            <person name="Laudet V."/>
            <person name="von Levetsow C."/>
            <person name="Liu Z."/>
            <person name="Lutz R."/>
            <person name="Lynch J.A."/>
            <person name="da Fonseca R.N."/>
            <person name="Posnien N."/>
            <person name="Reuter R."/>
            <person name="Roth S."/>
            <person name="Savard J."/>
            <person name="Schinko J.B."/>
            <person name="Schmitt C."/>
            <person name="Schoppmeier M."/>
            <person name="Schroder R."/>
            <person name="Shippy T.D."/>
            <person name="Simonnet F."/>
            <person name="Marques-Souza H."/>
            <person name="Tautz D."/>
            <person name="Tomoyasu Y."/>
            <person name="Trauner J."/>
            <person name="Van der Zee M."/>
            <person name="Vervoort M."/>
            <person name="Wittkopp N."/>
            <person name="Wimmer E.A."/>
            <person name="Yang X."/>
            <person name="Jones A.K."/>
            <person name="Sattelle D.B."/>
            <person name="Ebert P.R."/>
            <person name="Nelson D."/>
            <person name="Scott J.G."/>
            <person name="Beeman R.W."/>
            <person name="Muthukrishnan S."/>
            <person name="Kramer K.J."/>
            <person name="Arakane Y."/>
            <person name="Beeman R.W."/>
            <person name="Zhu Q."/>
            <person name="Hogenkamp D."/>
            <person name="Dixit R."/>
            <person name="Oppert B."/>
            <person name="Jiang H."/>
            <person name="Zou Z."/>
            <person name="Marshall J."/>
            <person name="Elpidina E."/>
            <person name="Vinokurov K."/>
            <person name="Oppert C."/>
            <person name="Zou Z."/>
            <person name="Evans J."/>
            <person name="Lu Z."/>
            <person name="Zhao P."/>
            <person name="Sumathipala N."/>
            <person name="Altincicek B."/>
            <person name="Vilcinskas A."/>
            <person name="Williams M."/>
            <person name="Hultmark D."/>
            <person name="Hetru C."/>
            <person name="Jiang H."/>
            <person name="Grimmelikhuijzen C.J."/>
            <person name="Hauser F."/>
            <person name="Cazzamali G."/>
            <person name="Williamson M."/>
            <person name="Park Y."/>
            <person name="Li B."/>
            <person name="Tanaka Y."/>
            <person name="Predel R."/>
            <person name="Neupert S."/>
            <person name="Schachtner J."/>
            <person name="Verleyen P."/>
            <person name="Raible F."/>
            <person name="Bork P."/>
            <person name="Friedrich M."/>
            <person name="Walden K.K."/>
            <person name="Robertson H.M."/>
            <person name="Angeli S."/>
            <person name="Foret S."/>
            <person name="Bucher G."/>
            <person name="Schuetz S."/>
            <person name="Maleszka R."/>
            <person name="Wimmer E.A."/>
            <person name="Beeman R.W."/>
            <person name="Lorenzen M."/>
            <person name="Tomoyasu Y."/>
            <person name="Miller S.C."/>
            <person name="Grossmann D."/>
            <person name="Bucher G."/>
        </authorList>
    </citation>
    <scope>NUCLEOTIDE SEQUENCE [LARGE SCALE GENOMIC DNA]</scope>
    <source>
        <strain evidence="1 2">Georgia GA2</strain>
    </source>
</reference>
<gene>
    <name evidence="1" type="primary">AUGUSTUS-3.0.2_31996</name>
    <name evidence="1" type="ORF">TcasGA2_TC031996</name>
</gene>
<proteinExistence type="predicted"/>
<accession>A0A139WP39</accession>
<evidence type="ECO:0000313" key="2">
    <source>
        <dbReference type="Proteomes" id="UP000007266"/>
    </source>
</evidence>
<keyword evidence="2" id="KW-1185">Reference proteome</keyword>